<dbReference type="InterPro" id="IPR013024">
    <property type="entry name" value="GGCT-like"/>
</dbReference>
<dbReference type="VEuPathDB" id="TriTrypDB:C4B63_49g136"/>
<sequence length="210" mass="23136">MDGTNIAKEDMTAELPPTFLFGYGSIMWKQDFAYTRSYPSCISGYRRVFYQGSTDHRGTPGKPGRVVTLLPSDAPDSWVAGIAYELPSDPTALTAILAQLDHRERGGYRRVEVVLNDLHTRKPLALPQGALCLCYMATEENSEYLGAATEENIAAQILESSGDSGPNSEYLFNLAAELRKIQAVDEHVFSIEAAARRILEISGEQEKLTT</sequence>
<accession>A0A2V2X886</accession>
<evidence type="ECO:0000256" key="2">
    <source>
        <dbReference type="ARBA" id="ARBA00023239"/>
    </source>
</evidence>
<dbReference type="VEuPathDB" id="TriTrypDB:TcG_03799"/>
<dbReference type="VEuPathDB" id="TriTrypDB:BCY84_17332"/>
<dbReference type="VEuPathDB" id="TriTrypDB:TcBrA4_0094180"/>
<dbReference type="Proteomes" id="UP000246078">
    <property type="component" value="Unassembled WGS sequence"/>
</dbReference>
<reference evidence="3 4" key="1">
    <citation type="journal article" date="2018" name="Microb. Genom.">
        <title>Expanding an expanded genome: long-read sequencing of Trypanosoma cruzi.</title>
        <authorList>
            <person name="Berna L."/>
            <person name="Rodriguez M."/>
            <person name="Chiribao M.L."/>
            <person name="Parodi-Talice A."/>
            <person name="Pita S."/>
            <person name="Rijo G."/>
            <person name="Alvarez-Valin F."/>
            <person name="Robello C."/>
        </authorList>
    </citation>
    <scope>NUCLEOTIDE SEQUENCE [LARGE SCALE GENOMIC DNA]</scope>
    <source>
        <strain evidence="3 4">TCC</strain>
    </source>
</reference>
<organism evidence="3 4">
    <name type="scientific">Trypanosoma cruzi</name>
    <dbReference type="NCBI Taxonomy" id="5693"/>
    <lineage>
        <taxon>Eukaryota</taxon>
        <taxon>Discoba</taxon>
        <taxon>Euglenozoa</taxon>
        <taxon>Kinetoplastea</taxon>
        <taxon>Metakinetoplastina</taxon>
        <taxon>Trypanosomatida</taxon>
        <taxon>Trypanosomatidae</taxon>
        <taxon>Trypanosoma</taxon>
        <taxon>Schizotrypanum</taxon>
    </lineage>
</organism>
<dbReference type="InterPro" id="IPR036568">
    <property type="entry name" value="GGCT-like_sf"/>
</dbReference>
<evidence type="ECO:0000313" key="4">
    <source>
        <dbReference type="Proteomes" id="UP000246078"/>
    </source>
</evidence>
<dbReference type="VEuPathDB" id="TriTrypDB:C3747_22g91"/>
<keyword evidence="2" id="KW-0456">Lyase</keyword>
<dbReference type="EC" id="4.3.2.7" evidence="1"/>
<dbReference type="InterPro" id="IPR006840">
    <property type="entry name" value="ChaC"/>
</dbReference>
<dbReference type="GO" id="GO:0006751">
    <property type="term" value="P:glutathione catabolic process"/>
    <property type="evidence" value="ECO:0007669"/>
    <property type="project" value="InterPro"/>
</dbReference>
<gene>
    <name evidence="3" type="ORF">C3747_22g91</name>
</gene>
<dbReference type="VEuPathDB" id="TriTrypDB:TcCLB.510533.80"/>
<dbReference type="PANTHER" id="PTHR12192:SF2">
    <property type="entry name" value="GLUTATHIONE-SPECIFIC GAMMA-GLUTAMYLCYCLOTRANSFERASE 2"/>
    <property type="match status" value="1"/>
</dbReference>
<protein>
    <recommendedName>
        <fullName evidence="1">glutathione-specific gamma-glutamylcyclotransferase</fullName>
        <ecNumber evidence="1">4.3.2.7</ecNumber>
    </recommendedName>
</protein>
<dbReference type="SMR" id="A0A2V2X886"/>
<dbReference type="VEuPathDB" id="TriTrypDB:ECC02_005801"/>
<dbReference type="Gene3D" id="3.10.490.10">
    <property type="entry name" value="Gamma-glutamyl cyclotransferase-like"/>
    <property type="match status" value="1"/>
</dbReference>
<dbReference type="GO" id="GO:0061928">
    <property type="term" value="F:glutathione specific gamma-glutamylcyclotransferase activity"/>
    <property type="evidence" value="ECO:0007669"/>
    <property type="project" value="UniProtKB-EC"/>
</dbReference>
<dbReference type="VEuPathDB" id="TriTrypDB:TCSYLVIO_001765"/>
<dbReference type="EMBL" id="PRFC01000022">
    <property type="protein sequence ID" value="PWV16672.1"/>
    <property type="molecule type" value="Genomic_DNA"/>
</dbReference>
<evidence type="ECO:0000256" key="1">
    <source>
        <dbReference type="ARBA" id="ARBA00012344"/>
    </source>
</evidence>
<dbReference type="VEuPathDB" id="TriTrypDB:Tc_MARK_151"/>
<dbReference type="SUPFAM" id="SSF110857">
    <property type="entry name" value="Gamma-glutamyl cyclotransferase-like"/>
    <property type="match status" value="1"/>
</dbReference>
<dbReference type="CDD" id="cd06661">
    <property type="entry name" value="GGCT_like"/>
    <property type="match status" value="1"/>
</dbReference>
<dbReference type="VEuPathDB" id="TriTrypDB:TcCL_ESM03308"/>
<evidence type="ECO:0000313" key="3">
    <source>
        <dbReference type="EMBL" id="PWV16672.1"/>
    </source>
</evidence>
<dbReference type="Pfam" id="PF04752">
    <property type="entry name" value="ChaC"/>
    <property type="match status" value="1"/>
</dbReference>
<comment type="caution">
    <text evidence="3">The sequence shown here is derived from an EMBL/GenBank/DDBJ whole genome shotgun (WGS) entry which is preliminary data.</text>
</comment>
<dbReference type="VEuPathDB" id="TriTrypDB:TcCLB.511821.70"/>
<dbReference type="AlphaFoldDB" id="A0A2V2X886"/>
<name>A0A2V2X886_TRYCR</name>
<dbReference type="GO" id="GO:0005737">
    <property type="term" value="C:cytoplasm"/>
    <property type="evidence" value="ECO:0007669"/>
    <property type="project" value="TreeGrafter"/>
</dbReference>
<proteinExistence type="predicted"/>
<dbReference type="PANTHER" id="PTHR12192">
    <property type="entry name" value="CATION TRANSPORT PROTEIN CHAC-RELATED"/>
    <property type="match status" value="1"/>
</dbReference>
<dbReference type="OMA" id="HRALKMW"/>
<dbReference type="OrthoDB" id="1933483at2759"/>